<organism evidence="4 5">
    <name type="scientific">Methylorubrum populi</name>
    <dbReference type="NCBI Taxonomy" id="223967"/>
    <lineage>
        <taxon>Bacteria</taxon>
        <taxon>Pseudomonadati</taxon>
        <taxon>Pseudomonadota</taxon>
        <taxon>Alphaproteobacteria</taxon>
        <taxon>Hyphomicrobiales</taxon>
        <taxon>Methylobacteriaceae</taxon>
        <taxon>Methylorubrum</taxon>
    </lineage>
</organism>
<evidence type="ECO:0000313" key="5">
    <source>
        <dbReference type="Proteomes" id="UP000218288"/>
    </source>
</evidence>
<reference evidence="4 5" key="1">
    <citation type="journal article" date="2016" name="Genome Announc.">
        <title>Complete Genome Sequence of Methylobacterium populi P-1M, Isolated from Pink-Pigmented Household Biofilm.</title>
        <authorList>
            <person name="Morohoshi T."/>
            <person name="Ikeda T."/>
        </authorList>
    </citation>
    <scope>NUCLEOTIDE SEQUENCE [LARGE SCALE GENOMIC DNA]</scope>
    <source>
        <strain evidence="4 5">P-1M</strain>
    </source>
</reference>
<keyword evidence="2" id="KW-0472">Membrane</keyword>
<feature type="transmembrane region" description="Helical" evidence="2">
    <location>
        <begin position="37"/>
        <end position="59"/>
    </location>
</feature>
<evidence type="ECO:0000313" key="4">
    <source>
        <dbReference type="EMBL" id="BAU92550.1"/>
    </source>
</evidence>
<dbReference type="PANTHER" id="PTHR43081">
    <property type="entry name" value="ADENYLATE CYCLASE, TERMINAL-DIFFERENTIATION SPECIFIC-RELATED"/>
    <property type="match status" value="1"/>
</dbReference>
<feature type="transmembrane region" description="Helical" evidence="2">
    <location>
        <begin position="71"/>
        <end position="102"/>
    </location>
</feature>
<evidence type="ECO:0000256" key="1">
    <source>
        <dbReference type="SAM" id="MobiDB-lite"/>
    </source>
</evidence>
<dbReference type="InterPro" id="IPR001054">
    <property type="entry name" value="A/G_cyclase"/>
</dbReference>
<dbReference type="Gene3D" id="3.30.70.1230">
    <property type="entry name" value="Nucleotide cyclase"/>
    <property type="match status" value="1"/>
</dbReference>
<dbReference type="GO" id="GO:0035556">
    <property type="term" value="P:intracellular signal transduction"/>
    <property type="evidence" value="ECO:0007669"/>
    <property type="project" value="InterPro"/>
</dbReference>
<protein>
    <submittedName>
        <fullName evidence="4">Adenylate/guanylate cyclase</fullName>
    </submittedName>
</protein>
<name>A0A160PKZ2_9HYPH</name>
<feature type="transmembrane region" description="Helical" evidence="2">
    <location>
        <begin position="114"/>
        <end position="133"/>
    </location>
</feature>
<accession>A0A160PKZ2</accession>
<dbReference type="EMBL" id="AP014809">
    <property type="protein sequence ID" value="BAU92550.1"/>
    <property type="molecule type" value="Genomic_DNA"/>
</dbReference>
<dbReference type="CDD" id="cd07302">
    <property type="entry name" value="CHD"/>
    <property type="match status" value="1"/>
</dbReference>
<dbReference type="SUPFAM" id="SSF55073">
    <property type="entry name" value="Nucleotide cyclase"/>
    <property type="match status" value="1"/>
</dbReference>
<feature type="domain" description="Guanylate cyclase" evidence="3">
    <location>
        <begin position="159"/>
        <end position="288"/>
    </location>
</feature>
<dbReference type="Pfam" id="PF00211">
    <property type="entry name" value="Guanylate_cyc"/>
    <property type="match status" value="1"/>
</dbReference>
<dbReference type="PANTHER" id="PTHR43081:SF1">
    <property type="entry name" value="ADENYLATE CYCLASE, TERMINAL-DIFFERENTIATION SPECIFIC"/>
    <property type="match status" value="1"/>
</dbReference>
<evidence type="ECO:0000259" key="3">
    <source>
        <dbReference type="PROSITE" id="PS50125"/>
    </source>
</evidence>
<feature type="region of interest" description="Disordered" evidence="1">
    <location>
        <begin position="343"/>
        <end position="387"/>
    </location>
</feature>
<dbReference type="Proteomes" id="UP000218288">
    <property type="component" value="Chromosome"/>
</dbReference>
<dbReference type="InterPro" id="IPR050697">
    <property type="entry name" value="Adenylyl/Guanylyl_Cyclase_3/4"/>
</dbReference>
<gene>
    <name evidence="4" type="ORF">MPPM_3945</name>
</gene>
<sequence>MKTMSNGTPLFWMIMAAVSAAFGALHGLLFADGPKLAGVLYGTGVGLLVIAYERGLFLADYSRRLRQLPTLAYFAAAEISLVLVIVTAMSLTGSIVWGLGIADKTFLEAVTPKLLTIPFALAVSALIVAVLRVRDLIGSETFTSLILGRYHRPVSEERVFLFLDLVGSTTYAERHGDLAAQELLKAVFAAIAEPVRRYRGQIDDYVGDQVIVSWPLARGIERARCVACVFAIRRTLEADRDGWLARFGLVPELRAALHGGSVVTAEVGVDRHKIAYFGDVMNATARLEGLCRETGRSVLISDAVLARLPALPDGIEAEALGGYRLRGRSETMAVHALAETRAPVTAGASDRPAGAGAERKPASPDFAPRPRRPEVEVSVPSRSAATA</sequence>
<evidence type="ECO:0000256" key="2">
    <source>
        <dbReference type="SAM" id="Phobius"/>
    </source>
</evidence>
<keyword evidence="2" id="KW-0812">Transmembrane</keyword>
<proteinExistence type="predicted"/>
<dbReference type="GO" id="GO:0004016">
    <property type="term" value="F:adenylate cyclase activity"/>
    <property type="evidence" value="ECO:0007669"/>
    <property type="project" value="UniProtKB-ARBA"/>
</dbReference>
<feature type="transmembrane region" description="Helical" evidence="2">
    <location>
        <begin position="12"/>
        <end position="31"/>
    </location>
</feature>
<keyword evidence="2" id="KW-1133">Transmembrane helix</keyword>
<dbReference type="PROSITE" id="PS50125">
    <property type="entry name" value="GUANYLATE_CYCLASE_2"/>
    <property type="match status" value="1"/>
</dbReference>
<dbReference type="AlphaFoldDB" id="A0A160PKZ2"/>
<dbReference type="GO" id="GO:0009190">
    <property type="term" value="P:cyclic nucleotide biosynthetic process"/>
    <property type="evidence" value="ECO:0007669"/>
    <property type="project" value="InterPro"/>
</dbReference>
<dbReference type="InterPro" id="IPR029787">
    <property type="entry name" value="Nucleotide_cyclase"/>
</dbReference>